<evidence type="ECO:0000313" key="1">
    <source>
        <dbReference type="EMBL" id="GIG44798.1"/>
    </source>
</evidence>
<proteinExistence type="predicted"/>
<dbReference type="EMBL" id="BONQ01000044">
    <property type="protein sequence ID" value="GIG44798.1"/>
    <property type="molecule type" value="Genomic_DNA"/>
</dbReference>
<dbReference type="AlphaFoldDB" id="A0A919PME9"/>
<dbReference type="RefSeq" id="WP_203846615.1">
    <property type="nucleotide sequence ID" value="NZ_BAAAVW010000007.1"/>
</dbReference>
<comment type="caution">
    <text evidence="1">The sequence shown here is derived from an EMBL/GenBank/DDBJ whole genome shotgun (WGS) entry which is preliminary data.</text>
</comment>
<gene>
    <name evidence="1" type="ORF">Dsi01nite_028390</name>
</gene>
<evidence type="ECO:0000313" key="2">
    <source>
        <dbReference type="Proteomes" id="UP000660611"/>
    </source>
</evidence>
<name>A0A919PME9_9ACTN</name>
<reference evidence="1" key="1">
    <citation type="submission" date="2021-01" db="EMBL/GenBank/DDBJ databases">
        <title>Whole genome shotgun sequence of Dactylosporangium siamense NBRC 106093.</title>
        <authorList>
            <person name="Komaki H."/>
            <person name="Tamura T."/>
        </authorList>
    </citation>
    <scope>NUCLEOTIDE SEQUENCE</scope>
    <source>
        <strain evidence="1">NBRC 106093</strain>
    </source>
</reference>
<organism evidence="1 2">
    <name type="scientific">Dactylosporangium siamense</name>
    <dbReference type="NCBI Taxonomy" id="685454"/>
    <lineage>
        <taxon>Bacteria</taxon>
        <taxon>Bacillati</taxon>
        <taxon>Actinomycetota</taxon>
        <taxon>Actinomycetes</taxon>
        <taxon>Micromonosporales</taxon>
        <taxon>Micromonosporaceae</taxon>
        <taxon>Dactylosporangium</taxon>
    </lineage>
</organism>
<protein>
    <submittedName>
        <fullName evidence="1">Uncharacterized protein</fullName>
    </submittedName>
</protein>
<sequence length="79" mass="8958">MDIEYGRFGRIVAADSDEGMFLHVCHDVEDTSGFYVYLVDDIDNPAAGGDHWTQDPATFIRQQGWQVEWLDRRCAACSS</sequence>
<accession>A0A919PME9</accession>
<keyword evidence="2" id="KW-1185">Reference proteome</keyword>
<dbReference type="Proteomes" id="UP000660611">
    <property type="component" value="Unassembled WGS sequence"/>
</dbReference>